<feature type="domain" description="Ig-like" evidence="6">
    <location>
        <begin position="235"/>
        <end position="311"/>
    </location>
</feature>
<name>A0A671WL60_SPAAU</name>
<dbReference type="OMA" id="THETFDW"/>
<comment type="subcellular location">
    <subcellularLocation>
        <location evidence="1">Membrane</location>
    </subcellularLocation>
</comment>
<dbReference type="GeneID" id="115577923"/>
<evidence type="ECO:0000256" key="5">
    <source>
        <dbReference type="SAM" id="SignalP"/>
    </source>
</evidence>
<dbReference type="InterPro" id="IPR013783">
    <property type="entry name" value="Ig-like_fold"/>
</dbReference>
<evidence type="ECO:0000256" key="4">
    <source>
        <dbReference type="SAM" id="Phobius"/>
    </source>
</evidence>
<dbReference type="GeneTree" id="ENSGT00940000154641"/>
<evidence type="ECO:0000313" key="8">
    <source>
        <dbReference type="Proteomes" id="UP000472265"/>
    </source>
</evidence>
<dbReference type="GO" id="GO:0009897">
    <property type="term" value="C:external side of plasma membrane"/>
    <property type="evidence" value="ECO:0007669"/>
    <property type="project" value="TreeGrafter"/>
</dbReference>
<sequence length="367" mass="40701">MELLPLVCLCLLSCSGDAVRVVVKEGSDAVLPCLISTEVNLAGKLFVWRKDDQKEVFLYDGNIHYNYGRTGRDEQFKGRVSHFQDQLQNGNASIKITRTKMDDSGNYSCDFPRLQSQTSIIELVVAVRVLVKEGSDAVLPCWISTEVNLAGEVFAWRKDDQKEVLIHYPHSRTVQDLDFQGRVSHFQDQLQNGDASIKITRTKMADSGIYSCIFPDLQPRQTFYIELVVGAASKPSVTTIQTDDGTVLQCEVLDASPKPKVEWMDSSGNKLPVKDLKETKRGDSYDIVLRAAVIKTDTFRCVVTQKEINLQTEAETYATFNGSNTGAIVVVCVVVTIVAGVVLLAVLRALGCITLNCKYSSRPNPTY</sequence>
<dbReference type="OrthoDB" id="9049620at2759"/>
<keyword evidence="5" id="KW-0732">Signal</keyword>
<dbReference type="PROSITE" id="PS50835">
    <property type="entry name" value="IG_LIKE"/>
    <property type="match status" value="3"/>
</dbReference>
<dbReference type="InParanoid" id="A0A671WL60"/>
<organism evidence="7 8">
    <name type="scientific">Sparus aurata</name>
    <name type="common">Gilthead sea bream</name>
    <dbReference type="NCBI Taxonomy" id="8175"/>
    <lineage>
        <taxon>Eukaryota</taxon>
        <taxon>Metazoa</taxon>
        <taxon>Chordata</taxon>
        <taxon>Craniata</taxon>
        <taxon>Vertebrata</taxon>
        <taxon>Euteleostomi</taxon>
        <taxon>Actinopterygii</taxon>
        <taxon>Neopterygii</taxon>
        <taxon>Teleostei</taxon>
        <taxon>Neoteleostei</taxon>
        <taxon>Acanthomorphata</taxon>
        <taxon>Eupercaria</taxon>
        <taxon>Spariformes</taxon>
        <taxon>Sparidae</taxon>
        <taxon>Sparus</taxon>
    </lineage>
</organism>
<dbReference type="PANTHER" id="PTHR24100:SF151">
    <property type="entry name" value="ICOS LIGAND"/>
    <property type="match status" value="1"/>
</dbReference>
<dbReference type="Pfam" id="PF07686">
    <property type="entry name" value="V-set"/>
    <property type="match status" value="2"/>
</dbReference>
<dbReference type="RefSeq" id="XP_030266643.1">
    <property type="nucleotide sequence ID" value="XM_030410783.1"/>
</dbReference>
<feature type="transmembrane region" description="Helical" evidence="4">
    <location>
        <begin position="327"/>
        <end position="350"/>
    </location>
</feature>
<dbReference type="SMART" id="SM00409">
    <property type="entry name" value="IG"/>
    <property type="match status" value="3"/>
</dbReference>
<gene>
    <name evidence="7" type="primary">LOC115577923</name>
</gene>
<protein>
    <submittedName>
        <fullName evidence="7">Butyrophilin subfamily 3 member A3-like</fullName>
    </submittedName>
</protein>
<dbReference type="InterPro" id="IPR050504">
    <property type="entry name" value="IgSF_BTN/MOG"/>
</dbReference>
<dbReference type="Proteomes" id="UP000472265">
    <property type="component" value="Unassembled WGS sequence"/>
</dbReference>
<feature type="chain" id="PRO_5025634647" evidence="5">
    <location>
        <begin position="19"/>
        <end position="367"/>
    </location>
</feature>
<dbReference type="InterPro" id="IPR036179">
    <property type="entry name" value="Ig-like_dom_sf"/>
</dbReference>
<keyword evidence="3" id="KW-0393">Immunoglobulin domain</keyword>
<keyword evidence="4" id="KW-0812">Transmembrane</keyword>
<dbReference type="Gene3D" id="2.60.40.10">
    <property type="entry name" value="Immunoglobulins"/>
    <property type="match status" value="3"/>
</dbReference>
<keyword evidence="4" id="KW-1133">Transmembrane helix</keyword>
<evidence type="ECO:0000256" key="3">
    <source>
        <dbReference type="ARBA" id="ARBA00023319"/>
    </source>
</evidence>
<keyword evidence="2 4" id="KW-0472">Membrane</keyword>
<feature type="domain" description="Ig-like" evidence="6">
    <location>
        <begin position="112"/>
        <end position="212"/>
    </location>
</feature>
<dbReference type="InterPro" id="IPR007110">
    <property type="entry name" value="Ig-like_dom"/>
</dbReference>
<dbReference type="GO" id="GO:0005102">
    <property type="term" value="F:signaling receptor binding"/>
    <property type="evidence" value="ECO:0007669"/>
    <property type="project" value="TreeGrafter"/>
</dbReference>
<dbReference type="Ensembl" id="ENSSAUT00010039324.1">
    <property type="protein sequence ID" value="ENSSAUP00010037341.1"/>
    <property type="gene ID" value="ENSSAUG00010015775.1"/>
</dbReference>
<dbReference type="AlphaFoldDB" id="A0A671WL60"/>
<evidence type="ECO:0000256" key="2">
    <source>
        <dbReference type="ARBA" id="ARBA00023136"/>
    </source>
</evidence>
<feature type="domain" description="Ig-like" evidence="6">
    <location>
        <begin position="5"/>
        <end position="109"/>
    </location>
</feature>
<reference evidence="7" key="1">
    <citation type="submission" date="2025-08" db="UniProtKB">
        <authorList>
            <consortium name="Ensembl"/>
        </authorList>
    </citation>
    <scope>IDENTIFICATION</scope>
</reference>
<dbReference type="PANTHER" id="PTHR24100">
    <property type="entry name" value="BUTYROPHILIN"/>
    <property type="match status" value="1"/>
</dbReference>
<dbReference type="InterPro" id="IPR013106">
    <property type="entry name" value="Ig_V-set"/>
</dbReference>
<evidence type="ECO:0000256" key="1">
    <source>
        <dbReference type="ARBA" id="ARBA00004370"/>
    </source>
</evidence>
<dbReference type="GO" id="GO:0001817">
    <property type="term" value="P:regulation of cytokine production"/>
    <property type="evidence" value="ECO:0007669"/>
    <property type="project" value="TreeGrafter"/>
</dbReference>
<reference evidence="7" key="2">
    <citation type="submission" date="2025-09" db="UniProtKB">
        <authorList>
            <consortium name="Ensembl"/>
        </authorList>
    </citation>
    <scope>IDENTIFICATION</scope>
</reference>
<accession>A0A671WL60</accession>
<dbReference type="SMART" id="SM00406">
    <property type="entry name" value="IGv"/>
    <property type="match status" value="2"/>
</dbReference>
<keyword evidence="8" id="KW-1185">Reference proteome</keyword>
<dbReference type="InterPro" id="IPR003599">
    <property type="entry name" value="Ig_sub"/>
</dbReference>
<feature type="signal peptide" evidence="5">
    <location>
        <begin position="1"/>
        <end position="18"/>
    </location>
</feature>
<dbReference type="GO" id="GO:0050852">
    <property type="term" value="P:T cell receptor signaling pathway"/>
    <property type="evidence" value="ECO:0007669"/>
    <property type="project" value="TreeGrafter"/>
</dbReference>
<evidence type="ECO:0000259" key="6">
    <source>
        <dbReference type="PROSITE" id="PS50835"/>
    </source>
</evidence>
<evidence type="ECO:0000313" key="7">
    <source>
        <dbReference type="Ensembl" id="ENSSAUP00010037341.1"/>
    </source>
</evidence>
<dbReference type="SUPFAM" id="SSF48726">
    <property type="entry name" value="Immunoglobulin"/>
    <property type="match status" value="3"/>
</dbReference>
<proteinExistence type="predicted"/>